<comment type="subcellular location">
    <subcellularLocation>
        <location evidence="6">Cytoplasm</location>
    </subcellularLocation>
</comment>
<dbReference type="PANTHER" id="PTHR43033">
    <property type="entry name" value="TRNA(ILE)-LYSIDINE SYNTHASE-RELATED"/>
    <property type="match status" value="1"/>
</dbReference>
<keyword evidence="1 6" id="KW-0436">Ligase</keyword>
<keyword evidence="9" id="KW-1185">Reference proteome</keyword>
<evidence type="ECO:0000313" key="8">
    <source>
        <dbReference type="EMBL" id="SKA14369.1"/>
    </source>
</evidence>
<dbReference type="GO" id="GO:0032267">
    <property type="term" value="F:tRNA(Ile)-lysidine synthase activity"/>
    <property type="evidence" value="ECO:0007669"/>
    <property type="project" value="UniProtKB-EC"/>
</dbReference>
<dbReference type="RefSeq" id="WP_165690838.1">
    <property type="nucleotide sequence ID" value="NZ_FUXL01000006.1"/>
</dbReference>
<accession>A0A1T4REM9</accession>
<dbReference type="CDD" id="cd01992">
    <property type="entry name" value="TilS_N"/>
    <property type="match status" value="1"/>
</dbReference>
<evidence type="ECO:0000256" key="1">
    <source>
        <dbReference type="ARBA" id="ARBA00022598"/>
    </source>
</evidence>
<evidence type="ECO:0000256" key="6">
    <source>
        <dbReference type="HAMAP-Rule" id="MF_01161"/>
    </source>
</evidence>
<dbReference type="GO" id="GO:0005524">
    <property type="term" value="F:ATP binding"/>
    <property type="evidence" value="ECO:0007669"/>
    <property type="project" value="UniProtKB-UniRule"/>
</dbReference>
<keyword evidence="3 6" id="KW-0547">Nucleotide-binding</keyword>
<dbReference type="GO" id="GO:0005737">
    <property type="term" value="C:cytoplasm"/>
    <property type="evidence" value="ECO:0007669"/>
    <property type="project" value="UniProtKB-SubCell"/>
</dbReference>
<evidence type="ECO:0000313" key="9">
    <source>
        <dbReference type="Proteomes" id="UP000190135"/>
    </source>
</evidence>
<dbReference type="EMBL" id="FUXL01000006">
    <property type="protein sequence ID" value="SKA14369.1"/>
    <property type="molecule type" value="Genomic_DNA"/>
</dbReference>
<evidence type="ECO:0000256" key="3">
    <source>
        <dbReference type="ARBA" id="ARBA00022741"/>
    </source>
</evidence>
<keyword evidence="2 6" id="KW-0819">tRNA processing</keyword>
<gene>
    <name evidence="6" type="primary">tilS</name>
    <name evidence="8" type="ORF">SAMN05428963_106256</name>
</gene>
<comment type="function">
    <text evidence="6">Ligates lysine onto the cytidine present at position 34 of the AUA codon-specific tRNA(Ile) that contains the anticodon CAU, in an ATP-dependent manner. Cytidine is converted to lysidine, thus changing the amino acid specificity of the tRNA from methionine to isoleucine.</text>
</comment>
<comment type="catalytic activity">
    <reaction evidence="5 6">
        <text>cytidine(34) in tRNA(Ile2) + L-lysine + ATP = lysidine(34) in tRNA(Ile2) + AMP + diphosphate + H(+)</text>
        <dbReference type="Rhea" id="RHEA:43744"/>
        <dbReference type="Rhea" id="RHEA-COMP:10625"/>
        <dbReference type="Rhea" id="RHEA-COMP:10670"/>
        <dbReference type="ChEBI" id="CHEBI:15378"/>
        <dbReference type="ChEBI" id="CHEBI:30616"/>
        <dbReference type="ChEBI" id="CHEBI:32551"/>
        <dbReference type="ChEBI" id="CHEBI:33019"/>
        <dbReference type="ChEBI" id="CHEBI:82748"/>
        <dbReference type="ChEBI" id="CHEBI:83665"/>
        <dbReference type="ChEBI" id="CHEBI:456215"/>
        <dbReference type="EC" id="6.3.4.19"/>
    </reaction>
</comment>
<evidence type="ECO:0000256" key="5">
    <source>
        <dbReference type="ARBA" id="ARBA00048539"/>
    </source>
</evidence>
<evidence type="ECO:0000259" key="7">
    <source>
        <dbReference type="Pfam" id="PF01171"/>
    </source>
</evidence>
<dbReference type="Proteomes" id="UP000190135">
    <property type="component" value="Unassembled WGS sequence"/>
</dbReference>
<comment type="similarity">
    <text evidence="6">Belongs to the tRNA(Ile)-lysidine synthase family.</text>
</comment>
<feature type="binding site" evidence="6">
    <location>
        <begin position="50"/>
        <end position="55"/>
    </location>
    <ligand>
        <name>ATP</name>
        <dbReference type="ChEBI" id="CHEBI:30616"/>
    </ligand>
</feature>
<dbReference type="SUPFAM" id="SSF52402">
    <property type="entry name" value="Adenine nucleotide alpha hydrolases-like"/>
    <property type="match status" value="1"/>
</dbReference>
<proteinExistence type="inferred from homology"/>
<dbReference type="InterPro" id="IPR012094">
    <property type="entry name" value="tRNA_Ile_lys_synt"/>
</dbReference>
<dbReference type="PANTHER" id="PTHR43033:SF1">
    <property type="entry name" value="TRNA(ILE)-LYSIDINE SYNTHASE-RELATED"/>
    <property type="match status" value="1"/>
</dbReference>
<dbReference type="InterPro" id="IPR012795">
    <property type="entry name" value="tRNA_Ile_lys_synt_N"/>
</dbReference>
<dbReference type="Gene3D" id="3.40.50.620">
    <property type="entry name" value="HUPs"/>
    <property type="match status" value="1"/>
</dbReference>
<organism evidence="8 9">
    <name type="scientific">Consotaella salsifontis</name>
    <dbReference type="NCBI Taxonomy" id="1365950"/>
    <lineage>
        <taxon>Bacteria</taxon>
        <taxon>Pseudomonadati</taxon>
        <taxon>Pseudomonadota</taxon>
        <taxon>Alphaproteobacteria</taxon>
        <taxon>Hyphomicrobiales</taxon>
        <taxon>Aurantimonadaceae</taxon>
        <taxon>Consotaella</taxon>
    </lineage>
</organism>
<dbReference type="HAMAP" id="MF_01161">
    <property type="entry name" value="tRNA_Ile_lys_synt"/>
    <property type="match status" value="1"/>
</dbReference>
<sequence>MSCLAAESRHAEGAVLSRETGRTLLNSSLALLGKRRSGGETPVRVVLAVSGGPDSVALMALAAESVDALAATFHVVTIDHGLRPESVAEAAFVSRLACSLGLSHETRLWREGPLAGNVSEQAREARYRLLAAAAREAGAAAIMTAHHQDDQIETHFIAAGRGAGPRGLAGMRPVREIGPDLFLLRPLLDVPRAALQATALDRSLSFVNDPSNLDPHYLRARIRRSLREQDTKERAEVLAQIARHRENQSRAELNLTSIMGRWHDAGLLVVSPEGTVELDRPAFQKLESLSSIALLERILLAVGGGAHPPARSAVERFDHHLKNGDQVRTVTLNGIIAEVGSRMRFVREFGRRGIPSVDLSSNPARVGVGSGGVLFDHRFEVNVSTVEGSASLIALGALGRGNRVEKTLPVLLDAEGGILAAPAALRAKVPPATPILPIKERISWRLWQDLPDV</sequence>
<keyword evidence="4 6" id="KW-0067">ATP-binding</keyword>
<keyword evidence="6" id="KW-0963">Cytoplasm</keyword>
<name>A0A1T4REM9_9HYPH</name>
<evidence type="ECO:0000256" key="4">
    <source>
        <dbReference type="ARBA" id="ARBA00022840"/>
    </source>
</evidence>
<dbReference type="Pfam" id="PF01171">
    <property type="entry name" value="ATP_bind_3"/>
    <property type="match status" value="1"/>
</dbReference>
<dbReference type="EC" id="6.3.4.19" evidence="6"/>
<evidence type="ECO:0000256" key="2">
    <source>
        <dbReference type="ARBA" id="ARBA00022694"/>
    </source>
</evidence>
<dbReference type="InterPro" id="IPR014729">
    <property type="entry name" value="Rossmann-like_a/b/a_fold"/>
</dbReference>
<dbReference type="AlphaFoldDB" id="A0A1T4REM9"/>
<dbReference type="InterPro" id="IPR011063">
    <property type="entry name" value="TilS/TtcA_N"/>
</dbReference>
<protein>
    <recommendedName>
        <fullName evidence="6">tRNA(Ile)-lysidine synthase</fullName>
        <ecNumber evidence="6">6.3.4.19</ecNumber>
    </recommendedName>
    <alternativeName>
        <fullName evidence="6">tRNA(Ile)-2-lysyl-cytidine synthase</fullName>
    </alternativeName>
    <alternativeName>
        <fullName evidence="6">tRNA(Ile)-lysidine synthetase</fullName>
    </alternativeName>
</protein>
<feature type="domain" description="tRNA(Ile)-lysidine/2-thiocytidine synthase N-terminal" evidence="7">
    <location>
        <begin position="45"/>
        <end position="224"/>
    </location>
</feature>
<dbReference type="STRING" id="1365950.SAMN05428963_106256"/>
<comment type="domain">
    <text evidence="6">The N-terminal region contains the highly conserved SGGXDS motif, predicted to be a P-loop motif involved in ATP binding.</text>
</comment>
<reference evidence="8 9" key="1">
    <citation type="submission" date="2017-02" db="EMBL/GenBank/DDBJ databases">
        <authorList>
            <person name="Peterson S.W."/>
        </authorList>
    </citation>
    <scope>NUCLEOTIDE SEQUENCE [LARGE SCALE GENOMIC DNA]</scope>
    <source>
        <strain evidence="8 9">USBA 369</strain>
    </source>
</reference>
<dbReference type="NCBIfam" id="TIGR02432">
    <property type="entry name" value="lysidine_TilS_N"/>
    <property type="match status" value="1"/>
</dbReference>
<dbReference type="GO" id="GO:0006400">
    <property type="term" value="P:tRNA modification"/>
    <property type="evidence" value="ECO:0007669"/>
    <property type="project" value="UniProtKB-UniRule"/>
</dbReference>